<dbReference type="RefSeq" id="XP_006682101.1">
    <property type="nucleotide sequence ID" value="XM_006682038.1"/>
</dbReference>
<accession>F4PBU0</accession>
<organism evidence="2 3">
    <name type="scientific">Batrachochytrium dendrobatidis (strain JAM81 / FGSC 10211)</name>
    <name type="common">Frog chytrid fungus</name>
    <dbReference type="NCBI Taxonomy" id="684364"/>
    <lineage>
        <taxon>Eukaryota</taxon>
        <taxon>Fungi</taxon>
        <taxon>Fungi incertae sedis</taxon>
        <taxon>Chytridiomycota</taxon>
        <taxon>Chytridiomycota incertae sedis</taxon>
        <taxon>Chytridiomycetes</taxon>
        <taxon>Rhizophydiales</taxon>
        <taxon>Rhizophydiales incertae sedis</taxon>
        <taxon>Batrachochytrium</taxon>
    </lineage>
</organism>
<reference evidence="2 3" key="1">
    <citation type="submission" date="2009-12" db="EMBL/GenBank/DDBJ databases">
        <title>The draft genome of Batrachochytrium dendrobatidis.</title>
        <authorList>
            <consortium name="US DOE Joint Genome Institute (JGI-PGF)"/>
            <person name="Kuo A."/>
            <person name="Salamov A."/>
            <person name="Schmutz J."/>
            <person name="Lucas S."/>
            <person name="Pitluck S."/>
            <person name="Rosenblum E."/>
            <person name="Stajich J."/>
            <person name="Eisen M."/>
            <person name="Grigoriev I.V."/>
        </authorList>
    </citation>
    <scope>NUCLEOTIDE SEQUENCE [LARGE SCALE GENOMIC DNA]</scope>
    <source>
        <strain evidence="3">JAM81 / FGSC 10211</strain>
    </source>
</reference>
<keyword evidence="1" id="KW-1133">Transmembrane helix</keyword>
<evidence type="ECO:0000313" key="2">
    <source>
        <dbReference type="EMBL" id="EGF77507.1"/>
    </source>
</evidence>
<dbReference type="GeneID" id="18244370"/>
<dbReference type="PANTHER" id="PTHR40135:SF1">
    <property type="entry name" value="MITOCHONDRIAL PHOSPHATE CARRIER PROTEIN"/>
    <property type="match status" value="1"/>
</dbReference>
<gene>
    <name evidence="2" type="ORF">BATDEDRAFT_91740</name>
</gene>
<keyword evidence="1" id="KW-0812">Transmembrane</keyword>
<evidence type="ECO:0000256" key="1">
    <source>
        <dbReference type="SAM" id="Phobius"/>
    </source>
</evidence>
<dbReference type="STRING" id="684364.F4PBU0"/>
<dbReference type="AlphaFoldDB" id="F4PBU0"/>
<protein>
    <submittedName>
        <fullName evidence="2">Uncharacterized protein</fullName>
    </submittedName>
</protein>
<dbReference type="OrthoDB" id="9992270at2759"/>
<keyword evidence="1" id="KW-0472">Membrane</keyword>
<keyword evidence="3" id="KW-1185">Reference proteome</keyword>
<dbReference type="OMA" id="MPLIARR"/>
<sequence length="80" mass="9561">MIFRRGLPTLNFFIGTTALSFQFFVLYPWHMELDKEFHKLEKTHKQVLEEFHQAKMTKLNGIEHSLQELKEVAIPLMTKK</sequence>
<dbReference type="PANTHER" id="PTHR40135">
    <property type="entry name" value="MITOCHONDRIAL PHOSPHATE CARRIER PROTEIN"/>
    <property type="match status" value="1"/>
</dbReference>
<dbReference type="EMBL" id="GL882892">
    <property type="protein sequence ID" value="EGF77507.1"/>
    <property type="molecule type" value="Genomic_DNA"/>
</dbReference>
<evidence type="ECO:0000313" key="3">
    <source>
        <dbReference type="Proteomes" id="UP000007241"/>
    </source>
</evidence>
<proteinExistence type="predicted"/>
<dbReference type="InParanoid" id="F4PBU0"/>
<feature type="transmembrane region" description="Helical" evidence="1">
    <location>
        <begin position="12"/>
        <end position="29"/>
    </location>
</feature>
<name>F4PBU0_BATDJ</name>
<dbReference type="HOGENOM" id="CLU_177926_1_0_1"/>
<dbReference type="Proteomes" id="UP000007241">
    <property type="component" value="Unassembled WGS sequence"/>
</dbReference>